<evidence type="ECO:0000256" key="1">
    <source>
        <dbReference type="SAM" id="MobiDB-lite"/>
    </source>
</evidence>
<dbReference type="HOGENOM" id="CLU_1698118_0_0_1"/>
<reference evidence="2 4" key="2">
    <citation type="journal article" date="2014" name="BMC Genomics">
        <title>An improved genome release (version Mt4.0) for the model legume Medicago truncatula.</title>
        <authorList>
            <person name="Tang H."/>
            <person name="Krishnakumar V."/>
            <person name="Bidwell S."/>
            <person name="Rosen B."/>
            <person name="Chan A."/>
            <person name="Zhou S."/>
            <person name="Gentzbittel L."/>
            <person name="Childs K.L."/>
            <person name="Yandell M."/>
            <person name="Gundlach H."/>
            <person name="Mayer K.F."/>
            <person name="Schwartz D.C."/>
            <person name="Town C.D."/>
        </authorList>
    </citation>
    <scope>GENOME REANNOTATION</scope>
    <source>
        <strain evidence="2">A17</strain>
        <strain evidence="3 4">cv. Jemalong A17</strain>
    </source>
</reference>
<reference evidence="2 4" key="1">
    <citation type="journal article" date="2011" name="Nature">
        <title>The Medicago genome provides insight into the evolution of rhizobial symbioses.</title>
        <authorList>
            <person name="Young N.D."/>
            <person name="Debelle F."/>
            <person name="Oldroyd G.E."/>
            <person name="Geurts R."/>
            <person name="Cannon S.B."/>
            <person name="Udvardi M.K."/>
            <person name="Benedito V.A."/>
            <person name="Mayer K.F."/>
            <person name="Gouzy J."/>
            <person name="Schoof H."/>
            <person name="Van de Peer Y."/>
            <person name="Proost S."/>
            <person name="Cook D.R."/>
            <person name="Meyers B.C."/>
            <person name="Spannagl M."/>
            <person name="Cheung F."/>
            <person name="De Mita S."/>
            <person name="Krishnakumar V."/>
            <person name="Gundlach H."/>
            <person name="Zhou S."/>
            <person name="Mudge J."/>
            <person name="Bharti A.K."/>
            <person name="Murray J.D."/>
            <person name="Naoumkina M.A."/>
            <person name="Rosen B."/>
            <person name="Silverstein K.A."/>
            <person name="Tang H."/>
            <person name="Rombauts S."/>
            <person name="Zhao P.X."/>
            <person name="Zhou P."/>
            <person name="Barbe V."/>
            <person name="Bardou P."/>
            <person name="Bechner M."/>
            <person name="Bellec A."/>
            <person name="Berger A."/>
            <person name="Berges H."/>
            <person name="Bidwell S."/>
            <person name="Bisseling T."/>
            <person name="Choisne N."/>
            <person name="Couloux A."/>
            <person name="Denny R."/>
            <person name="Deshpande S."/>
            <person name="Dai X."/>
            <person name="Doyle J.J."/>
            <person name="Dudez A.M."/>
            <person name="Farmer A.D."/>
            <person name="Fouteau S."/>
            <person name="Franken C."/>
            <person name="Gibelin C."/>
            <person name="Gish J."/>
            <person name="Goldstein S."/>
            <person name="Gonzalez A.J."/>
            <person name="Green P.J."/>
            <person name="Hallab A."/>
            <person name="Hartog M."/>
            <person name="Hua A."/>
            <person name="Humphray S.J."/>
            <person name="Jeong D.H."/>
            <person name="Jing Y."/>
            <person name="Jocker A."/>
            <person name="Kenton S.M."/>
            <person name="Kim D.J."/>
            <person name="Klee K."/>
            <person name="Lai H."/>
            <person name="Lang C."/>
            <person name="Lin S."/>
            <person name="Macmil S.L."/>
            <person name="Magdelenat G."/>
            <person name="Matthews L."/>
            <person name="McCorrison J."/>
            <person name="Monaghan E.L."/>
            <person name="Mun J.H."/>
            <person name="Najar F.Z."/>
            <person name="Nicholson C."/>
            <person name="Noirot C."/>
            <person name="O'Bleness M."/>
            <person name="Paule C.R."/>
            <person name="Poulain J."/>
            <person name="Prion F."/>
            <person name="Qin B."/>
            <person name="Qu C."/>
            <person name="Retzel E.F."/>
            <person name="Riddle C."/>
            <person name="Sallet E."/>
            <person name="Samain S."/>
            <person name="Samson N."/>
            <person name="Sanders I."/>
            <person name="Saurat O."/>
            <person name="Scarpelli C."/>
            <person name="Schiex T."/>
            <person name="Segurens B."/>
            <person name="Severin A.J."/>
            <person name="Sherrier D.J."/>
            <person name="Shi R."/>
            <person name="Sims S."/>
            <person name="Singer S.R."/>
            <person name="Sinharoy S."/>
            <person name="Sterck L."/>
            <person name="Viollet A."/>
            <person name="Wang B.B."/>
            <person name="Wang K."/>
            <person name="Wang M."/>
            <person name="Wang X."/>
            <person name="Warfsmann J."/>
            <person name="Weissenbach J."/>
            <person name="White D.D."/>
            <person name="White J.D."/>
            <person name="Wiley G.B."/>
            <person name="Wincker P."/>
            <person name="Xing Y."/>
            <person name="Yang L."/>
            <person name="Yao Z."/>
            <person name="Ying F."/>
            <person name="Zhai J."/>
            <person name="Zhou L."/>
            <person name="Zuber A."/>
            <person name="Denarie J."/>
            <person name="Dixon R.A."/>
            <person name="May G.D."/>
            <person name="Schwartz D.C."/>
            <person name="Rogers J."/>
            <person name="Quetier F."/>
            <person name="Town C.D."/>
            <person name="Roe B.A."/>
        </authorList>
    </citation>
    <scope>NUCLEOTIDE SEQUENCE [LARGE SCALE GENOMIC DNA]</scope>
    <source>
        <strain evidence="2">A17</strain>
        <strain evidence="3 4">cv. Jemalong A17</strain>
    </source>
</reference>
<dbReference type="AlphaFoldDB" id="A0A072W1J0"/>
<dbReference type="Proteomes" id="UP000002051">
    <property type="component" value="Unassembled WGS sequence"/>
</dbReference>
<feature type="region of interest" description="Disordered" evidence="1">
    <location>
        <begin position="1"/>
        <end position="25"/>
    </location>
</feature>
<evidence type="ECO:0000313" key="2">
    <source>
        <dbReference type="EMBL" id="KEH44155.1"/>
    </source>
</evidence>
<evidence type="ECO:0000313" key="3">
    <source>
        <dbReference type="EnsemblPlants" id="KEH44155"/>
    </source>
</evidence>
<protein>
    <submittedName>
        <fullName evidence="2 3">Uncharacterized protein</fullName>
    </submittedName>
</protein>
<dbReference type="EnsemblPlants" id="KEH44155">
    <property type="protein sequence ID" value="KEH44155"/>
    <property type="gene ID" value="MTR_1g109160"/>
</dbReference>
<proteinExistence type="predicted"/>
<reference evidence="3" key="3">
    <citation type="submission" date="2015-04" db="UniProtKB">
        <authorList>
            <consortium name="EnsemblPlants"/>
        </authorList>
    </citation>
    <scope>IDENTIFICATION</scope>
    <source>
        <strain evidence="3">cv. Jemalong A17</strain>
    </source>
</reference>
<name>A0A072W1J0_MEDTR</name>
<evidence type="ECO:0000313" key="4">
    <source>
        <dbReference type="Proteomes" id="UP000002051"/>
    </source>
</evidence>
<sequence length="155" mass="18068">MSRLEQTQKLIRHSSLMNPDEEHHEYQHFDEEHNNILMFILGTQQHSDGQNVHPDFQVKACGVQDTWHNTIECNTPFSQYEIFLKHLSDFTDCIKRYHKVSLPIRGSLLIKRCDTDRTTTQTATFWTCSRGESSHSPWRVPLKFPTNVVLGSILS</sequence>
<keyword evidence="4" id="KW-1185">Reference proteome</keyword>
<organism evidence="2 4">
    <name type="scientific">Medicago truncatula</name>
    <name type="common">Barrel medic</name>
    <name type="synonym">Medicago tribuloides</name>
    <dbReference type="NCBI Taxonomy" id="3880"/>
    <lineage>
        <taxon>Eukaryota</taxon>
        <taxon>Viridiplantae</taxon>
        <taxon>Streptophyta</taxon>
        <taxon>Embryophyta</taxon>
        <taxon>Tracheophyta</taxon>
        <taxon>Spermatophyta</taxon>
        <taxon>Magnoliopsida</taxon>
        <taxon>eudicotyledons</taxon>
        <taxon>Gunneridae</taxon>
        <taxon>Pentapetalae</taxon>
        <taxon>rosids</taxon>
        <taxon>fabids</taxon>
        <taxon>Fabales</taxon>
        <taxon>Fabaceae</taxon>
        <taxon>Papilionoideae</taxon>
        <taxon>50 kb inversion clade</taxon>
        <taxon>NPAAA clade</taxon>
        <taxon>Hologalegina</taxon>
        <taxon>IRL clade</taxon>
        <taxon>Trifolieae</taxon>
        <taxon>Medicago</taxon>
    </lineage>
</organism>
<gene>
    <name evidence="2" type="ordered locus">MTR_1g109160</name>
</gene>
<accession>A0A072W1J0</accession>
<dbReference type="EMBL" id="CM001217">
    <property type="protein sequence ID" value="KEH44155.1"/>
    <property type="molecule type" value="Genomic_DNA"/>
</dbReference>